<accession>A0A9W4DNC6</accession>
<organism evidence="2 3">
    <name type="scientific">Actinacidiphila cocklensis</name>
    <dbReference type="NCBI Taxonomy" id="887465"/>
    <lineage>
        <taxon>Bacteria</taxon>
        <taxon>Bacillati</taxon>
        <taxon>Actinomycetota</taxon>
        <taxon>Actinomycetes</taxon>
        <taxon>Kitasatosporales</taxon>
        <taxon>Streptomycetaceae</taxon>
        <taxon>Actinacidiphila</taxon>
    </lineage>
</organism>
<protein>
    <submittedName>
        <fullName evidence="2">Tail assembly chaperone</fullName>
    </submittedName>
</protein>
<sequence>MFLSRDAIIAAVDAVTETVSVPEWGGDIGVKSMTGAERDEYEMGLRKKGHLDLRNARAKLLVRVLVNENGTRIFADQDALALGKRNAAVLERLYDVAARLSGMTDEAAEDAEGNSEETEEPGDGSPSPSPETSEA</sequence>
<name>A0A9W4DNC6_9ACTN</name>
<comment type="caution">
    <text evidence="2">The sequence shown here is derived from an EMBL/GenBank/DDBJ whole genome shotgun (WGS) entry which is preliminary data.</text>
</comment>
<dbReference type="AlphaFoldDB" id="A0A9W4DNC6"/>
<evidence type="ECO:0000313" key="3">
    <source>
        <dbReference type="Proteomes" id="UP001152519"/>
    </source>
</evidence>
<dbReference type="RefSeq" id="WP_251487724.1">
    <property type="nucleotide sequence ID" value="NZ_CAJSLV010000046.1"/>
</dbReference>
<feature type="compositionally biased region" description="Acidic residues" evidence="1">
    <location>
        <begin position="106"/>
        <end position="122"/>
    </location>
</feature>
<feature type="region of interest" description="Disordered" evidence="1">
    <location>
        <begin position="104"/>
        <end position="135"/>
    </location>
</feature>
<dbReference type="EMBL" id="CAJSLV010000046">
    <property type="protein sequence ID" value="CAG6392778.1"/>
    <property type="molecule type" value="Genomic_DNA"/>
</dbReference>
<keyword evidence="3" id="KW-1185">Reference proteome</keyword>
<dbReference type="Proteomes" id="UP001152519">
    <property type="component" value="Unassembled WGS sequence"/>
</dbReference>
<feature type="compositionally biased region" description="Low complexity" evidence="1">
    <location>
        <begin position="123"/>
        <end position="135"/>
    </location>
</feature>
<dbReference type="Gene3D" id="3.30.2220.20">
    <property type="entry name" value="Phage tail assembly chaperone gp13-like"/>
    <property type="match status" value="1"/>
</dbReference>
<proteinExistence type="predicted"/>
<gene>
    <name evidence="2" type="ORF">SCOCK_180155</name>
</gene>
<reference evidence="2" key="1">
    <citation type="submission" date="2021-05" db="EMBL/GenBank/DDBJ databases">
        <authorList>
            <person name="Arsene-Ploetze F."/>
        </authorList>
    </citation>
    <scope>NUCLEOTIDE SEQUENCE</scope>
    <source>
        <strain evidence="2">DSM 42138</strain>
    </source>
</reference>
<evidence type="ECO:0000313" key="2">
    <source>
        <dbReference type="EMBL" id="CAG6392778.1"/>
    </source>
</evidence>
<dbReference type="InterPro" id="IPR038556">
    <property type="entry name" value="TAC_Gp13-like_sf"/>
</dbReference>
<evidence type="ECO:0000256" key="1">
    <source>
        <dbReference type="SAM" id="MobiDB-lite"/>
    </source>
</evidence>